<name>A0A7X0C5M4_9ACTN</name>
<keyword evidence="2" id="KW-1185">Reference proteome</keyword>
<evidence type="ECO:0000313" key="1">
    <source>
        <dbReference type="EMBL" id="MBB6348076.1"/>
    </source>
</evidence>
<protein>
    <submittedName>
        <fullName evidence="1">Uncharacterized protein</fullName>
    </submittedName>
</protein>
<sequence length="29" mass="2946">MSAVEDRPATAEVCARTAWTAPAAAGDAR</sequence>
<accession>A0A7X0C5M4</accession>
<comment type="caution">
    <text evidence="1">The sequence shown here is derived from an EMBL/GenBank/DDBJ whole genome shotgun (WGS) entry which is preliminary data.</text>
</comment>
<dbReference type="EMBL" id="JACHJB010000002">
    <property type="protein sequence ID" value="MBB6348076.1"/>
    <property type="molecule type" value="Genomic_DNA"/>
</dbReference>
<reference evidence="1 2" key="1">
    <citation type="submission" date="2020-08" db="EMBL/GenBank/DDBJ databases">
        <title>Sequencing the genomes of 1000 actinobacteria strains.</title>
        <authorList>
            <person name="Klenk H.-P."/>
        </authorList>
    </citation>
    <scope>NUCLEOTIDE SEQUENCE [LARGE SCALE GENOMIC DNA]</scope>
    <source>
        <strain evidence="1 2">DSM 45913</strain>
    </source>
</reference>
<dbReference type="Proteomes" id="UP000583800">
    <property type="component" value="Unassembled WGS sequence"/>
</dbReference>
<gene>
    <name evidence="1" type="ORF">FHU36_004621</name>
</gene>
<proteinExistence type="predicted"/>
<evidence type="ECO:0000313" key="2">
    <source>
        <dbReference type="Proteomes" id="UP000583800"/>
    </source>
</evidence>
<organism evidence="1 2">
    <name type="scientific">Nonomuraea muscovyensis</name>
    <dbReference type="NCBI Taxonomy" id="1124761"/>
    <lineage>
        <taxon>Bacteria</taxon>
        <taxon>Bacillati</taxon>
        <taxon>Actinomycetota</taxon>
        <taxon>Actinomycetes</taxon>
        <taxon>Streptosporangiales</taxon>
        <taxon>Streptosporangiaceae</taxon>
        <taxon>Nonomuraea</taxon>
    </lineage>
</organism>
<dbReference type="AlphaFoldDB" id="A0A7X0C5M4"/>